<organism evidence="2 3">
    <name type="scientific">Entamoeba histolytica</name>
    <dbReference type="NCBI Taxonomy" id="5759"/>
    <lineage>
        <taxon>Eukaryota</taxon>
        <taxon>Amoebozoa</taxon>
        <taxon>Evosea</taxon>
        <taxon>Archamoebae</taxon>
        <taxon>Mastigamoebida</taxon>
        <taxon>Entamoebidae</taxon>
        <taxon>Entamoeba</taxon>
    </lineage>
</organism>
<dbReference type="Proteomes" id="UP000078387">
    <property type="component" value="Unassembled WGS sequence"/>
</dbReference>
<evidence type="ECO:0000313" key="3">
    <source>
        <dbReference type="Proteomes" id="UP000078387"/>
    </source>
</evidence>
<comment type="caution">
    <text evidence="2">The sequence shown here is derived from an EMBL/GenBank/DDBJ whole genome shotgun (WGS) entry which is preliminary data.</text>
</comment>
<dbReference type="VEuPathDB" id="AmoebaDB:EHI5A_262810"/>
<reference evidence="2 3" key="1">
    <citation type="submission" date="2016-05" db="EMBL/GenBank/DDBJ databases">
        <title>First whole genome sequencing of Entamoeba histolytica HM1:IMSS-clone-6.</title>
        <authorList>
            <person name="Mukherjee Avik.K."/>
            <person name="Izumyama S."/>
            <person name="Nakada-Tsukui K."/>
            <person name="Nozaki T."/>
        </authorList>
    </citation>
    <scope>NUCLEOTIDE SEQUENCE [LARGE SCALE GENOMIC DNA]</scope>
    <source>
        <strain evidence="2 3">HM1:IMSS clone 6</strain>
    </source>
</reference>
<dbReference type="VEuPathDB" id="AmoebaDB:EHI_133790"/>
<feature type="chain" id="PRO_5023878669" evidence="1">
    <location>
        <begin position="16"/>
        <end position="233"/>
    </location>
</feature>
<proteinExistence type="predicted"/>
<dbReference type="AlphaFoldDB" id="A0A5K1U825"/>
<sequence>MFIALLALTAFAAAAENIYECTYSDSKLKVVTVYEDGKCYFENTSSKKVTYVPATDENTKAKIKIISYTTTDCSGDEPTEDSKDITKKADISSSTTGLVYLYNEEPDKMGDECSLINNQVYSDDQCTNVTSNMVRYSCNVSTKNCNKVSNTEFYMKSENKVGYFGTFYYKDENCTEELGFGSQMYKCGMCVPQSNGDKYVKYECEDECQNKPNDDGSIATIVAFIAIALFFVF</sequence>
<name>A0A5K1U825_ENTHI</name>
<feature type="signal peptide" evidence="1">
    <location>
        <begin position="1"/>
        <end position="15"/>
    </location>
</feature>
<accession>A0A5K1U825</accession>
<dbReference type="VEuPathDB" id="AmoebaDB:EHI7A_069980"/>
<dbReference type="EMBL" id="BDEQ01000001">
    <property type="protein sequence ID" value="GAT95122.1"/>
    <property type="molecule type" value="Genomic_DNA"/>
</dbReference>
<keyword evidence="1" id="KW-0732">Signal</keyword>
<dbReference type="VEuPathDB" id="AmoebaDB:KM1_012960"/>
<protein>
    <submittedName>
        <fullName evidence="2">Uncharacterized protein</fullName>
    </submittedName>
</protein>
<dbReference type="VEuPathDB" id="AmoebaDB:EHI8A_004660"/>
<evidence type="ECO:0000313" key="2">
    <source>
        <dbReference type="EMBL" id="GAT95122.1"/>
    </source>
</evidence>
<dbReference type="OMA" id="AKYECED"/>
<evidence type="ECO:0000256" key="1">
    <source>
        <dbReference type="SAM" id="SignalP"/>
    </source>
</evidence>
<gene>
    <name evidence="2" type="ORF">CL6EHI_133790</name>
</gene>